<keyword evidence="3" id="KW-1185">Reference proteome</keyword>
<feature type="transmembrane region" description="Helical" evidence="1">
    <location>
        <begin position="29"/>
        <end position="47"/>
    </location>
</feature>
<dbReference type="RefSeq" id="WP_173285418.1">
    <property type="nucleotide sequence ID" value="NZ_CP054020.1"/>
</dbReference>
<proteinExistence type="predicted"/>
<organism evidence="2 3">
    <name type="scientific">Thiomicrorhabdus xiamenensis</name>
    <dbReference type="NCBI Taxonomy" id="2739063"/>
    <lineage>
        <taxon>Bacteria</taxon>
        <taxon>Pseudomonadati</taxon>
        <taxon>Pseudomonadota</taxon>
        <taxon>Gammaproteobacteria</taxon>
        <taxon>Thiotrichales</taxon>
        <taxon>Piscirickettsiaceae</taxon>
        <taxon>Thiomicrorhabdus</taxon>
    </lineage>
</organism>
<evidence type="ECO:0000256" key="1">
    <source>
        <dbReference type="SAM" id="Phobius"/>
    </source>
</evidence>
<dbReference type="Proteomes" id="UP000504724">
    <property type="component" value="Chromosome"/>
</dbReference>
<reference evidence="2 3" key="1">
    <citation type="submission" date="2020-05" db="EMBL/GenBank/DDBJ databases">
        <title>Thiomicrorhabdus sediminis sp.nov. and Thiomicrorhabdus xiamenensis sp.nov., novel sulfur-oxidizing bacteria isolated from coastal sediment.</title>
        <authorList>
            <person name="Liu X."/>
        </authorList>
    </citation>
    <scope>NUCLEOTIDE SEQUENCE [LARGE SCALE GENOMIC DNA]</scope>
    <source>
        <strain evidence="2 3">G2</strain>
    </source>
</reference>
<keyword evidence="1" id="KW-0472">Membrane</keyword>
<evidence type="ECO:0000313" key="3">
    <source>
        <dbReference type="Proteomes" id="UP000504724"/>
    </source>
</evidence>
<feature type="transmembrane region" description="Helical" evidence="1">
    <location>
        <begin position="59"/>
        <end position="79"/>
    </location>
</feature>
<keyword evidence="1" id="KW-1133">Transmembrane helix</keyword>
<keyword evidence="1" id="KW-0812">Transmembrane</keyword>
<dbReference type="KEGG" id="txa:HQN79_08060"/>
<gene>
    <name evidence="2" type="ORF">HQN79_08060</name>
</gene>
<accession>A0A7D4SID0</accession>
<protein>
    <submittedName>
        <fullName evidence="2">Uncharacterized protein</fullName>
    </submittedName>
</protein>
<sequence>MRTLLATYAGILMLGIASLLTQNHYFANIAGFISAIGFMIIFFKDRPENESDSAKKMRRYWYIVFATGIFFSLIFGSFWNTHMGNMEVR</sequence>
<dbReference type="EMBL" id="CP054020">
    <property type="protein sequence ID" value="QKI89520.1"/>
    <property type="molecule type" value="Genomic_DNA"/>
</dbReference>
<evidence type="ECO:0000313" key="2">
    <source>
        <dbReference type="EMBL" id="QKI89520.1"/>
    </source>
</evidence>
<name>A0A7D4SID0_9GAMM</name>
<dbReference type="AlphaFoldDB" id="A0A7D4SID0"/>